<evidence type="ECO:0000313" key="2">
    <source>
        <dbReference type="Proteomes" id="UP000009144"/>
    </source>
</evidence>
<dbReference type="PATRIC" id="fig|754476.3.peg.629"/>
<keyword evidence="2" id="KW-1185">Reference proteome</keyword>
<dbReference type="EMBL" id="CP003390">
    <property type="protein sequence ID" value="AFI83485.1"/>
    <property type="molecule type" value="Genomic_DNA"/>
</dbReference>
<gene>
    <name evidence="1" type="ordered locus">Q7A_639</name>
</gene>
<dbReference type="Pfam" id="PF10276">
    <property type="entry name" value="zf-CHCC"/>
    <property type="match status" value="1"/>
</dbReference>
<dbReference type="Proteomes" id="UP000009144">
    <property type="component" value="Chromosome"/>
</dbReference>
<proteinExistence type="predicted"/>
<dbReference type="RefSeq" id="WP_014705860.1">
    <property type="nucleotide sequence ID" value="NC_017857.3"/>
</dbReference>
<reference evidence="1 2" key="2">
    <citation type="journal article" date="2013" name="Int. J. Syst. Evol. Microbiol.">
        <title>Methylophaga nitratireducenticrescens sp. nov. and Methylophaga frappieri sp. nov., isolated from the biofilm of the methanol-fed denitrification system treating the seawater at the Montreal Biodome.</title>
        <authorList>
            <person name="Villeneuve C."/>
            <person name="Martineau C."/>
            <person name="Mauffrey F."/>
            <person name="Villemur R."/>
        </authorList>
    </citation>
    <scope>NUCLEOTIDE SEQUENCE [LARGE SCALE GENOMIC DNA]</scope>
    <source>
        <strain evidence="1 2">JAM1</strain>
    </source>
</reference>
<dbReference type="STRING" id="754476.Q7A_639"/>
<sequence>MSETKQACTQRRYEVSKKDLPISCPMPDMPAWNAHPRVYLEIKSHGEVLCPYCSTLFVLKN</sequence>
<dbReference type="AlphaFoldDB" id="I1XGG6"/>
<organism evidence="1 2">
    <name type="scientific">Methylophaga nitratireducenticrescens</name>
    <dbReference type="NCBI Taxonomy" id="754476"/>
    <lineage>
        <taxon>Bacteria</taxon>
        <taxon>Pseudomonadati</taxon>
        <taxon>Pseudomonadota</taxon>
        <taxon>Gammaproteobacteria</taxon>
        <taxon>Thiotrichales</taxon>
        <taxon>Piscirickettsiaceae</taxon>
        <taxon>Methylophaga</taxon>
    </lineage>
</organism>
<protein>
    <submittedName>
        <fullName evidence="1">Uncharacterized protein</fullName>
    </submittedName>
</protein>
<dbReference type="OrthoDB" id="9806844at2"/>
<dbReference type="HOGENOM" id="CLU_083053_4_1_6"/>
<dbReference type="eggNOG" id="COG4391">
    <property type="taxonomic scope" value="Bacteria"/>
</dbReference>
<reference evidence="1 2" key="1">
    <citation type="journal article" date="2012" name="J. Bacteriol.">
        <title>Complete genome sequences of Methylophaga sp. strain JAM1 and Methylophaga sp. strain JAM7.</title>
        <authorList>
            <person name="Villeneuve C."/>
            <person name="Martineau C."/>
            <person name="Mauffrey F."/>
            <person name="Villemur R."/>
        </authorList>
    </citation>
    <scope>NUCLEOTIDE SEQUENCE [LARGE SCALE GENOMIC DNA]</scope>
    <source>
        <strain evidence="1 2">JAM1</strain>
    </source>
</reference>
<dbReference type="Gene3D" id="2.60.260.40">
    <property type="entry name" value="q5lls5 like domains"/>
    <property type="match status" value="1"/>
</dbReference>
<accession>I1XGG6</accession>
<dbReference type="InterPro" id="IPR019401">
    <property type="entry name" value="Znf_CHCC"/>
</dbReference>
<dbReference type="KEGG" id="mej:Q7A_639"/>
<name>I1XGG6_METNJ</name>
<evidence type="ECO:0000313" key="1">
    <source>
        <dbReference type="EMBL" id="AFI83485.1"/>
    </source>
</evidence>